<dbReference type="RefSeq" id="XP_029122958.1">
    <property type="nucleotide sequence ID" value="XM_029267125.1"/>
</dbReference>
<proteinExistence type="predicted"/>
<dbReference type="Proteomes" id="UP000504607">
    <property type="component" value="Chromosome 10"/>
</dbReference>
<evidence type="ECO:0000313" key="2">
    <source>
        <dbReference type="RefSeq" id="XP_029122958.1"/>
    </source>
</evidence>
<evidence type="ECO:0000313" key="1">
    <source>
        <dbReference type="Proteomes" id="UP000504607"/>
    </source>
</evidence>
<protein>
    <submittedName>
        <fullName evidence="2">Uncharacterized protein LOC105053211 isoform X1</fullName>
    </submittedName>
</protein>
<sequence>MQFHNMKTDHLSDLILDTRRALSTIDEDEQIRILREIERSCLGILTAIGASYAPDMRYTLLPYTSDMPAPCISQMSSPHAAHMSPFFDPQMPEPSSSYMPQMTVPDPSWHHDTSSEWSDLFVTGSSLDLYEEVEGVTQLVDVPAVPVIPDIHVQETSTVIEEGPLQVTQEQERLLKTFVRMSKQPQAS</sequence>
<dbReference type="AlphaFoldDB" id="A0A8N4F806"/>
<reference evidence="2" key="1">
    <citation type="submission" date="2025-08" db="UniProtKB">
        <authorList>
            <consortium name="RefSeq"/>
        </authorList>
    </citation>
    <scope>IDENTIFICATION</scope>
</reference>
<organism evidence="1 2">
    <name type="scientific">Elaeis guineensis var. tenera</name>
    <name type="common">Oil palm</name>
    <dbReference type="NCBI Taxonomy" id="51953"/>
    <lineage>
        <taxon>Eukaryota</taxon>
        <taxon>Viridiplantae</taxon>
        <taxon>Streptophyta</taxon>
        <taxon>Embryophyta</taxon>
        <taxon>Tracheophyta</taxon>
        <taxon>Spermatophyta</taxon>
        <taxon>Magnoliopsida</taxon>
        <taxon>Liliopsida</taxon>
        <taxon>Arecaceae</taxon>
        <taxon>Arecoideae</taxon>
        <taxon>Cocoseae</taxon>
        <taxon>Elaeidinae</taxon>
        <taxon>Elaeis</taxon>
    </lineage>
</organism>
<gene>
    <name evidence="2" type="primary">LOC105053211</name>
</gene>
<accession>A0A8N4F806</accession>
<dbReference type="OrthoDB" id="10627729at2759"/>
<name>A0A8N4F806_ELAGV</name>
<keyword evidence="1" id="KW-1185">Reference proteome</keyword>